<dbReference type="KEGG" id="fcy:FRACYDRAFT_238745"/>
<dbReference type="AlphaFoldDB" id="A0A1E7FDC3"/>
<feature type="compositionally biased region" description="Low complexity" evidence="1">
    <location>
        <begin position="133"/>
        <end position="144"/>
    </location>
</feature>
<feature type="compositionally biased region" description="Basic residues" evidence="1">
    <location>
        <begin position="165"/>
        <end position="181"/>
    </location>
</feature>
<feature type="compositionally biased region" description="Polar residues" evidence="1">
    <location>
        <begin position="190"/>
        <end position="203"/>
    </location>
</feature>
<evidence type="ECO:0000313" key="2">
    <source>
        <dbReference type="EMBL" id="OEU16157.1"/>
    </source>
</evidence>
<protein>
    <submittedName>
        <fullName evidence="2">Uncharacterized protein</fullName>
    </submittedName>
</protein>
<organism evidence="2 3">
    <name type="scientific">Fragilariopsis cylindrus CCMP1102</name>
    <dbReference type="NCBI Taxonomy" id="635003"/>
    <lineage>
        <taxon>Eukaryota</taxon>
        <taxon>Sar</taxon>
        <taxon>Stramenopiles</taxon>
        <taxon>Ochrophyta</taxon>
        <taxon>Bacillariophyta</taxon>
        <taxon>Bacillariophyceae</taxon>
        <taxon>Bacillariophycidae</taxon>
        <taxon>Bacillariales</taxon>
        <taxon>Bacillariaceae</taxon>
        <taxon>Fragilariopsis</taxon>
    </lineage>
</organism>
<feature type="region of interest" description="Disordered" evidence="1">
    <location>
        <begin position="110"/>
        <end position="203"/>
    </location>
</feature>
<dbReference type="InParanoid" id="A0A1E7FDC3"/>
<accession>A0A1E7FDC3</accession>
<evidence type="ECO:0000256" key="1">
    <source>
        <dbReference type="SAM" id="MobiDB-lite"/>
    </source>
</evidence>
<reference evidence="2 3" key="1">
    <citation type="submission" date="2016-09" db="EMBL/GenBank/DDBJ databases">
        <title>Extensive genetic diversity and differential bi-allelic expression allows diatom success in the polar Southern Ocean.</title>
        <authorList>
            <consortium name="DOE Joint Genome Institute"/>
            <person name="Mock T."/>
            <person name="Otillar R.P."/>
            <person name="Strauss J."/>
            <person name="Dupont C."/>
            <person name="Frickenhaus S."/>
            <person name="Maumus F."/>
            <person name="Mcmullan M."/>
            <person name="Sanges R."/>
            <person name="Schmutz J."/>
            <person name="Toseland A."/>
            <person name="Valas R."/>
            <person name="Veluchamy A."/>
            <person name="Ward B.J."/>
            <person name="Allen A."/>
            <person name="Barry K."/>
            <person name="Falciatore A."/>
            <person name="Ferrante M."/>
            <person name="Fortunato A.E."/>
            <person name="Gloeckner G."/>
            <person name="Gruber A."/>
            <person name="Hipkin R."/>
            <person name="Janech M."/>
            <person name="Kroth P."/>
            <person name="Leese F."/>
            <person name="Lindquist E."/>
            <person name="Lyon B.R."/>
            <person name="Martin J."/>
            <person name="Mayer C."/>
            <person name="Parker M."/>
            <person name="Quesneville H."/>
            <person name="Raymond J."/>
            <person name="Uhlig C."/>
            <person name="Valentin K.U."/>
            <person name="Worden A.Z."/>
            <person name="Armbrust E.V."/>
            <person name="Bowler C."/>
            <person name="Green B."/>
            <person name="Moulton V."/>
            <person name="Van Oosterhout C."/>
            <person name="Grigoriev I."/>
        </authorList>
    </citation>
    <scope>NUCLEOTIDE SEQUENCE [LARGE SCALE GENOMIC DNA]</scope>
    <source>
        <strain evidence="2 3">CCMP1102</strain>
    </source>
</reference>
<dbReference type="EMBL" id="KV784358">
    <property type="protein sequence ID" value="OEU16157.1"/>
    <property type="molecule type" value="Genomic_DNA"/>
</dbReference>
<evidence type="ECO:0000313" key="3">
    <source>
        <dbReference type="Proteomes" id="UP000095751"/>
    </source>
</evidence>
<gene>
    <name evidence="2" type="ORF">FRACYDRAFT_238745</name>
</gene>
<proteinExistence type="predicted"/>
<keyword evidence="3" id="KW-1185">Reference proteome</keyword>
<dbReference type="OrthoDB" id="206433at2759"/>
<sequence length="326" mass="36909">MSVSSNEDGRGGSNSSSAICKEDALGKNIELELSSFDEDGNKECRIGTITRMKVSFPNDDVPSNFNSNKNNQSLLDYKHYIKFVDYPGGWYNLSEMMDKDLFNNLAASSSVSTATSNGNPIHITPEKKRKRSSSTATTATGSSSLWKKKEKKNEDKNGNQESVHQRHQLQPHLPKKKKKTARNNDDDDNAQQGTNYQEGNNEINTKEFEDWLRKCKSTSGKEQRPISDSNARSVINRVKDLTSGRGIGYKNWPADIRFCGPTDSIRKGPITLEYNLHSLLQDAKEFENKHGRDKGNGWLVQHPVKKLILYKDYITECREKNHVFIE</sequence>
<name>A0A1E7FDC3_9STRA</name>
<dbReference type="Proteomes" id="UP000095751">
    <property type="component" value="Unassembled WGS sequence"/>
</dbReference>